<dbReference type="InterPro" id="IPR042001">
    <property type="entry name" value="Sortase_F"/>
</dbReference>
<name>A0A1F6FHS5_9BACT</name>
<dbReference type="SUPFAM" id="SSF63817">
    <property type="entry name" value="Sortase"/>
    <property type="match status" value="1"/>
</dbReference>
<evidence type="ECO:0000313" key="2">
    <source>
        <dbReference type="EMBL" id="OGG85409.1"/>
    </source>
</evidence>
<dbReference type="Gene3D" id="2.40.260.10">
    <property type="entry name" value="Sortase"/>
    <property type="match status" value="1"/>
</dbReference>
<dbReference type="Proteomes" id="UP000177325">
    <property type="component" value="Unassembled WGS sequence"/>
</dbReference>
<protein>
    <recommendedName>
        <fullName evidence="4">Class F sortase</fullName>
    </recommendedName>
</protein>
<evidence type="ECO:0000313" key="3">
    <source>
        <dbReference type="Proteomes" id="UP000177325"/>
    </source>
</evidence>
<dbReference type="NCBIfam" id="NF033748">
    <property type="entry name" value="class_F_sortase"/>
    <property type="match status" value="1"/>
</dbReference>
<dbReference type="EMBL" id="MFMM01000001">
    <property type="protein sequence ID" value="OGG85409.1"/>
    <property type="molecule type" value="Genomic_DNA"/>
</dbReference>
<dbReference type="STRING" id="1798525.A3G90_02970"/>
<dbReference type="Pfam" id="PF04203">
    <property type="entry name" value="Sortase"/>
    <property type="match status" value="1"/>
</dbReference>
<dbReference type="InterPro" id="IPR005754">
    <property type="entry name" value="Sortase"/>
</dbReference>
<gene>
    <name evidence="2" type="ORF">A3G90_02970</name>
</gene>
<reference evidence="2 3" key="1">
    <citation type="journal article" date="2016" name="Nat. Commun.">
        <title>Thousands of microbial genomes shed light on interconnected biogeochemical processes in an aquifer system.</title>
        <authorList>
            <person name="Anantharaman K."/>
            <person name="Brown C.T."/>
            <person name="Hug L.A."/>
            <person name="Sharon I."/>
            <person name="Castelle C.J."/>
            <person name="Probst A.J."/>
            <person name="Thomas B.C."/>
            <person name="Singh A."/>
            <person name="Wilkins M.J."/>
            <person name="Karaoz U."/>
            <person name="Brodie E.L."/>
            <person name="Williams K.H."/>
            <person name="Hubbard S.S."/>
            <person name="Banfield J.F."/>
        </authorList>
    </citation>
    <scope>NUCLEOTIDE SEQUENCE [LARGE SCALE GENOMIC DNA]</scope>
</reference>
<evidence type="ECO:0000256" key="1">
    <source>
        <dbReference type="ARBA" id="ARBA00022801"/>
    </source>
</evidence>
<dbReference type="GO" id="GO:0016787">
    <property type="term" value="F:hydrolase activity"/>
    <property type="evidence" value="ECO:0007669"/>
    <property type="project" value="UniProtKB-KW"/>
</dbReference>
<dbReference type="InterPro" id="IPR023365">
    <property type="entry name" value="Sortase_dom-sf"/>
</dbReference>
<dbReference type="CDD" id="cd05829">
    <property type="entry name" value="Sortase_F"/>
    <property type="match status" value="1"/>
</dbReference>
<sequence>MVGSLIGLYLFTTDNQPTAELVVEEAAAPQEAYALAPSEPTRLRIPKLDIDTTFVPPLGLLPNGEVAVPDSDTEVGWYKHSPTPGALGPAVILGHIDSYTGPAVFFYLGQLEPGDDVFVDRADGSTAHFKVESLERPRQSEFPTERVYGNIDHAGLRLITCSGIYVKGNQRYTHNLVVYARLVSEGG</sequence>
<organism evidence="2 3">
    <name type="scientific">Candidatus Kaiserbacteria bacterium RIFCSPLOWO2_12_FULL_45_26</name>
    <dbReference type="NCBI Taxonomy" id="1798525"/>
    <lineage>
        <taxon>Bacteria</taxon>
        <taxon>Candidatus Kaiseribacteriota</taxon>
    </lineage>
</organism>
<proteinExistence type="predicted"/>
<evidence type="ECO:0008006" key="4">
    <source>
        <dbReference type="Google" id="ProtNLM"/>
    </source>
</evidence>
<keyword evidence="1" id="KW-0378">Hydrolase</keyword>
<accession>A0A1F6FHS5</accession>
<comment type="caution">
    <text evidence="2">The sequence shown here is derived from an EMBL/GenBank/DDBJ whole genome shotgun (WGS) entry which is preliminary data.</text>
</comment>
<dbReference type="AlphaFoldDB" id="A0A1F6FHS5"/>